<dbReference type="GO" id="GO:0046872">
    <property type="term" value="F:metal ion binding"/>
    <property type="evidence" value="ECO:0007669"/>
    <property type="project" value="UniProtKB-KW"/>
</dbReference>
<protein>
    <recommendedName>
        <fullName evidence="1">bis(5'-nucleosyl)-tetraphosphatase (symmetrical)</fullName>
        <ecNumber evidence="1">3.6.1.41</ecNumber>
    </recommendedName>
</protein>
<dbReference type="EC" id="3.6.1.41" evidence="1"/>
<dbReference type="PANTHER" id="PTHR35795:SF1">
    <property type="entry name" value="BIS(5'-NUCLEOSYL)-TETRAPHOSPHATASE, SYMMETRICAL"/>
    <property type="match status" value="1"/>
</dbReference>
<keyword evidence="3" id="KW-0547">Nucleotide-binding</keyword>
<dbReference type="InterPro" id="IPR005249">
    <property type="entry name" value="YqeK"/>
</dbReference>
<sequence length="210" mass="23902">MDSSLIYQEKLSPYSREELMARISDKLDQPRFEHVKRVEQTAIELAQENNVDVEKASVAGLVHDYAKQRSDKDFKHAIIQYDLDPDLLNWGNAIWHGVVGAELIKMELGIYDEDILNAVRYHTTGNTYMTSLAQIVFMADYIEPGRNFPGVGVARRLTHHSLQDGVVYQIASTLSYLVQRQAKIYPKTIETYNAWVPSASTDIKEILNGK</sequence>
<comment type="catalytic activity">
    <reaction evidence="6">
        <text>P(1),P(4)-bis(5'-adenosyl) tetraphosphate + H2O = 2 ADP + 2 H(+)</text>
        <dbReference type="Rhea" id="RHEA:24252"/>
        <dbReference type="ChEBI" id="CHEBI:15377"/>
        <dbReference type="ChEBI" id="CHEBI:15378"/>
        <dbReference type="ChEBI" id="CHEBI:58141"/>
        <dbReference type="ChEBI" id="CHEBI:456216"/>
        <dbReference type="EC" id="3.6.1.41"/>
    </reaction>
</comment>
<keyword evidence="4 8" id="KW-0378">Hydrolase</keyword>
<dbReference type="NCBIfam" id="TIGR00488">
    <property type="entry name" value="bis(5'-nucleosyl)-tetraphosphatase (symmetrical) YqeK"/>
    <property type="match status" value="1"/>
</dbReference>
<dbReference type="SUPFAM" id="SSF109604">
    <property type="entry name" value="HD-domain/PDEase-like"/>
    <property type="match status" value="1"/>
</dbReference>
<dbReference type="STRING" id="1291743.LOSG293_010870"/>
<reference evidence="8" key="1">
    <citation type="journal article" date="2014" name="Genome Announc.">
        <title>Draft Genome Sequence of Lactobacillus oryzae Strain SG293T.</title>
        <authorList>
            <person name="Tanizawa Y."/>
            <person name="Fujisawa T."/>
            <person name="Mochizuki T."/>
            <person name="Kaminuma E."/>
            <person name="Nakamura Y."/>
            <person name="Tohno M."/>
        </authorList>
    </citation>
    <scope>NUCLEOTIDE SEQUENCE [LARGE SCALE GENOMIC DNA]</scope>
    <source>
        <strain evidence="8">SG293</strain>
    </source>
</reference>
<dbReference type="Pfam" id="PF01966">
    <property type="entry name" value="HD"/>
    <property type="match status" value="1"/>
</dbReference>
<dbReference type="InterPro" id="IPR006674">
    <property type="entry name" value="HD_domain"/>
</dbReference>
<dbReference type="EMBL" id="BBJM01000001">
    <property type="protein sequence ID" value="GAK46988.1"/>
    <property type="molecule type" value="Genomic_DNA"/>
</dbReference>
<evidence type="ECO:0000313" key="8">
    <source>
        <dbReference type="EMBL" id="GAK46988.1"/>
    </source>
</evidence>
<dbReference type="Proteomes" id="UP000028700">
    <property type="component" value="Unassembled WGS sequence"/>
</dbReference>
<dbReference type="PANTHER" id="PTHR35795">
    <property type="entry name" value="SLR1885 PROTEIN"/>
    <property type="match status" value="1"/>
</dbReference>
<dbReference type="Gene3D" id="1.10.3210.10">
    <property type="entry name" value="Hypothetical protein af1432"/>
    <property type="match status" value="1"/>
</dbReference>
<evidence type="ECO:0000256" key="5">
    <source>
        <dbReference type="ARBA" id="ARBA00023004"/>
    </source>
</evidence>
<comment type="caution">
    <text evidence="8">The sequence shown here is derived from an EMBL/GenBank/DDBJ whole genome shotgun (WGS) entry which is preliminary data.</text>
</comment>
<evidence type="ECO:0000259" key="7">
    <source>
        <dbReference type="PROSITE" id="PS51831"/>
    </source>
</evidence>
<keyword evidence="5" id="KW-0408">Iron</keyword>
<dbReference type="eggNOG" id="COG1713">
    <property type="taxonomic scope" value="Bacteria"/>
</dbReference>
<gene>
    <name evidence="8" type="ORF">LOSG293_010870</name>
</gene>
<keyword evidence="2" id="KW-0479">Metal-binding</keyword>
<dbReference type="GO" id="GO:0008803">
    <property type="term" value="F:bis(5'-nucleosyl)-tetraphosphatase (symmetrical) activity"/>
    <property type="evidence" value="ECO:0007669"/>
    <property type="project" value="UniProtKB-EC"/>
</dbReference>
<evidence type="ECO:0000256" key="4">
    <source>
        <dbReference type="ARBA" id="ARBA00022801"/>
    </source>
</evidence>
<evidence type="ECO:0000313" key="9">
    <source>
        <dbReference type="Proteomes" id="UP000028700"/>
    </source>
</evidence>
<evidence type="ECO:0000256" key="6">
    <source>
        <dbReference type="ARBA" id="ARBA00049417"/>
    </source>
</evidence>
<dbReference type="SMART" id="SM00471">
    <property type="entry name" value="HDc"/>
    <property type="match status" value="1"/>
</dbReference>
<dbReference type="InterPro" id="IPR003607">
    <property type="entry name" value="HD/PDEase_dom"/>
</dbReference>
<name>A0A081BG20_9LACO</name>
<dbReference type="InterPro" id="IPR051094">
    <property type="entry name" value="Diverse_Catalytic_Enzymes"/>
</dbReference>
<accession>A0A081BG20</accession>
<evidence type="ECO:0000256" key="1">
    <source>
        <dbReference type="ARBA" id="ARBA00012506"/>
    </source>
</evidence>
<evidence type="ECO:0000256" key="2">
    <source>
        <dbReference type="ARBA" id="ARBA00022723"/>
    </source>
</evidence>
<feature type="domain" description="HD" evidence="7">
    <location>
        <begin position="31"/>
        <end position="145"/>
    </location>
</feature>
<dbReference type="GO" id="GO:0000166">
    <property type="term" value="F:nucleotide binding"/>
    <property type="evidence" value="ECO:0007669"/>
    <property type="project" value="UniProtKB-KW"/>
</dbReference>
<dbReference type="AlphaFoldDB" id="A0A081BG20"/>
<dbReference type="PROSITE" id="PS51831">
    <property type="entry name" value="HD"/>
    <property type="match status" value="1"/>
</dbReference>
<evidence type="ECO:0000256" key="3">
    <source>
        <dbReference type="ARBA" id="ARBA00022741"/>
    </source>
</evidence>
<dbReference type="CDD" id="cd00077">
    <property type="entry name" value="HDc"/>
    <property type="match status" value="1"/>
</dbReference>
<keyword evidence="9" id="KW-1185">Reference proteome</keyword>
<organism evidence="8 9">
    <name type="scientific">Secundilactobacillus oryzae JCM 18671</name>
    <dbReference type="NCBI Taxonomy" id="1291743"/>
    <lineage>
        <taxon>Bacteria</taxon>
        <taxon>Bacillati</taxon>
        <taxon>Bacillota</taxon>
        <taxon>Bacilli</taxon>
        <taxon>Lactobacillales</taxon>
        <taxon>Lactobacillaceae</taxon>
        <taxon>Secundilactobacillus</taxon>
    </lineage>
</organism>
<proteinExistence type="predicted"/>